<evidence type="ECO:0000256" key="1">
    <source>
        <dbReference type="SAM" id="Phobius"/>
    </source>
</evidence>
<keyword evidence="3" id="KW-1185">Reference proteome</keyword>
<feature type="transmembrane region" description="Helical" evidence="1">
    <location>
        <begin position="327"/>
        <end position="344"/>
    </location>
</feature>
<feature type="transmembrane region" description="Helical" evidence="1">
    <location>
        <begin position="301"/>
        <end position="321"/>
    </location>
</feature>
<comment type="caution">
    <text evidence="2">The sequence shown here is derived from an EMBL/GenBank/DDBJ whole genome shotgun (WGS) entry which is preliminary data.</text>
</comment>
<proteinExistence type="predicted"/>
<feature type="transmembrane region" description="Helical" evidence="1">
    <location>
        <begin position="649"/>
        <end position="670"/>
    </location>
</feature>
<feature type="transmembrane region" description="Helical" evidence="1">
    <location>
        <begin position="676"/>
        <end position="696"/>
    </location>
</feature>
<feature type="transmembrane region" description="Helical" evidence="1">
    <location>
        <begin position="356"/>
        <end position="375"/>
    </location>
</feature>
<sequence length="780" mass="80720">MTRLSRTISEGRRAARAALRPSGRSALGLVVVLALVALTVAGVSRVRVETGVESFLPSSDPSVERYDELARSFGGDPIVVLLRAPQAPGLLERDVLPSVLGLEGSLSQLADVASVYGPATTLNQLASQSQKLLAELTGRRDGLQRAAAISAQERGEDPAAAGAAAVAAFDARYGPLIVQGLPVGLPTLRNQRFIDHSIMGSGGQPRPQWRYVVPDDRSLAILVRPREGLDQAGTEQLVAAVNDTVAQAGLPAQATVSGVPAITASLGTAVDREAPLLGAVAVAAIGLCLFLVPWTRRRRRLVPLAVTLTATAATLAVLGWAGRPVSLGVVAFLPVLVGLGSYYPTYFARGARPRTVVVVAAGTAAGFGALLLSPLPFVRDLGATLAIGVAFAVAIGWFVYRPGGWAGPDAPTEPPAGTGTDEEHEPVARPGRARFVAVALAGLVALGGWAALPFLPLQTSVDSLSAGLPAVEDATRVEQVLGSGGELAVVLRATDPGADVLTPQAWEWMTTAQREIVRRHGDEARPALSAPTLLSFLGATPDREQIRAGVRLLPPYLTGAVLRPDGQVAVLSFGVRLDDLDRLRDLTGAITAELPPAPPGFVAEVSGLPAVAVQGYELVSADRYLAGTAGLVAAALVLAVGLRHRRDAARAATAAVLATGTNLFLLWALGIPLNPLTVALGSLTAAVGCEFTVMTCDAVRTRDPRLRTAVTLAALTSGTGFAVLALSDLALMREFGLLLALSVLLSYLAARLVVRAFPPAPAAAGDSRSTPAREQLVGVM</sequence>
<feature type="transmembrane region" description="Helical" evidence="1">
    <location>
        <begin position="274"/>
        <end position="294"/>
    </location>
</feature>
<feature type="transmembrane region" description="Helical" evidence="1">
    <location>
        <begin position="708"/>
        <end position="729"/>
    </location>
</feature>
<dbReference type="InterPro" id="IPR050545">
    <property type="entry name" value="Mycobact_MmpL"/>
</dbReference>
<feature type="transmembrane region" description="Helical" evidence="1">
    <location>
        <begin position="435"/>
        <end position="455"/>
    </location>
</feature>
<evidence type="ECO:0000313" key="3">
    <source>
        <dbReference type="Proteomes" id="UP001364211"/>
    </source>
</evidence>
<feature type="transmembrane region" description="Helical" evidence="1">
    <location>
        <begin position="381"/>
        <end position="400"/>
    </location>
</feature>
<dbReference type="SUPFAM" id="SSF82866">
    <property type="entry name" value="Multidrug efflux transporter AcrB transmembrane domain"/>
    <property type="match status" value="2"/>
</dbReference>
<organism evidence="2 3">
    <name type="scientific">Pseudonocardia spirodelae</name>
    <dbReference type="NCBI Taxonomy" id="3133431"/>
    <lineage>
        <taxon>Bacteria</taxon>
        <taxon>Bacillati</taxon>
        <taxon>Actinomycetota</taxon>
        <taxon>Actinomycetes</taxon>
        <taxon>Pseudonocardiales</taxon>
        <taxon>Pseudonocardiaceae</taxon>
        <taxon>Pseudonocardia</taxon>
    </lineage>
</organism>
<reference evidence="2 3" key="1">
    <citation type="submission" date="2024-03" db="EMBL/GenBank/DDBJ databases">
        <title>Draft genome sequence of Pseudonocardia sp. DW16-2.</title>
        <authorList>
            <person name="Duangmal K."/>
        </authorList>
    </citation>
    <scope>NUCLEOTIDE SEQUENCE [LARGE SCALE GENOMIC DNA]</scope>
    <source>
        <strain evidence="2 3">DW16-2</strain>
    </source>
</reference>
<feature type="transmembrane region" description="Helical" evidence="1">
    <location>
        <begin position="624"/>
        <end position="642"/>
    </location>
</feature>
<gene>
    <name evidence="2" type="ORF">WJX68_07735</name>
</gene>
<name>A0ABU8T4D0_9PSEU</name>
<evidence type="ECO:0000313" key="2">
    <source>
        <dbReference type="EMBL" id="MEJ8278817.1"/>
    </source>
</evidence>
<protein>
    <submittedName>
        <fullName evidence="2">RND transporter</fullName>
    </submittedName>
</protein>
<dbReference type="PANTHER" id="PTHR33406:SF13">
    <property type="entry name" value="MEMBRANE PROTEIN YDFJ"/>
    <property type="match status" value="1"/>
</dbReference>
<feature type="transmembrane region" description="Helical" evidence="1">
    <location>
        <begin position="735"/>
        <end position="754"/>
    </location>
</feature>
<dbReference type="Gene3D" id="1.20.1640.10">
    <property type="entry name" value="Multidrug efflux transporter AcrB transmembrane domain"/>
    <property type="match status" value="2"/>
</dbReference>
<dbReference type="Proteomes" id="UP001364211">
    <property type="component" value="Unassembled WGS sequence"/>
</dbReference>
<accession>A0ABU8T4D0</accession>
<keyword evidence="1" id="KW-0472">Membrane</keyword>
<dbReference type="EMBL" id="JBBJUP010000005">
    <property type="protein sequence ID" value="MEJ8278817.1"/>
    <property type="molecule type" value="Genomic_DNA"/>
</dbReference>
<dbReference type="PANTHER" id="PTHR33406">
    <property type="entry name" value="MEMBRANE PROTEIN MJ1562-RELATED"/>
    <property type="match status" value="1"/>
</dbReference>
<keyword evidence="1" id="KW-0812">Transmembrane</keyword>
<dbReference type="RefSeq" id="WP_340287470.1">
    <property type="nucleotide sequence ID" value="NZ_JBBJUP010000005.1"/>
</dbReference>
<keyword evidence="1" id="KW-1133">Transmembrane helix</keyword>